<evidence type="ECO:0000313" key="2">
    <source>
        <dbReference type="Proteomes" id="UP001454036"/>
    </source>
</evidence>
<reference evidence="1 2" key="1">
    <citation type="submission" date="2024-01" db="EMBL/GenBank/DDBJ databases">
        <title>The complete chloroplast genome sequence of Lithospermum erythrorhizon: insights into the phylogenetic relationship among Boraginaceae species and the maternal lineages of purple gromwells.</title>
        <authorList>
            <person name="Okada T."/>
            <person name="Watanabe K."/>
        </authorList>
    </citation>
    <scope>NUCLEOTIDE SEQUENCE [LARGE SCALE GENOMIC DNA]</scope>
</reference>
<evidence type="ECO:0000313" key="1">
    <source>
        <dbReference type="EMBL" id="GAA0155473.1"/>
    </source>
</evidence>
<protein>
    <recommendedName>
        <fullName evidence="3">Gag-pol polyprotein</fullName>
    </recommendedName>
</protein>
<sequence length="147" mass="16787">MIFDVEKRRGIQGGNQELTENVVIQTRMSMEKVHYNQYNPMVKGGFRKKEDKSHLKCTNCEKVGHMKVGCFRIVEFLEWWENPKGNGQFNRSRSANVNNISYQGQGEAETPLDHTKKMVNFTNCEEFAGNFCANLNSNPSECVISGT</sequence>
<accession>A0AAV3PWS3</accession>
<dbReference type="EMBL" id="BAABME010002631">
    <property type="protein sequence ID" value="GAA0155473.1"/>
    <property type="molecule type" value="Genomic_DNA"/>
</dbReference>
<gene>
    <name evidence="1" type="ORF">LIER_13191</name>
</gene>
<comment type="caution">
    <text evidence="1">The sequence shown here is derived from an EMBL/GenBank/DDBJ whole genome shotgun (WGS) entry which is preliminary data.</text>
</comment>
<dbReference type="AlphaFoldDB" id="A0AAV3PWS3"/>
<organism evidence="1 2">
    <name type="scientific">Lithospermum erythrorhizon</name>
    <name type="common">Purple gromwell</name>
    <name type="synonym">Lithospermum officinale var. erythrorhizon</name>
    <dbReference type="NCBI Taxonomy" id="34254"/>
    <lineage>
        <taxon>Eukaryota</taxon>
        <taxon>Viridiplantae</taxon>
        <taxon>Streptophyta</taxon>
        <taxon>Embryophyta</taxon>
        <taxon>Tracheophyta</taxon>
        <taxon>Spermatophyta</taxon>
        <taxon>Magnoliopsida</taxon>
        <taxon>eudicotyledons</taxon>
        <taxon>Gunneridae</taxon>
        <taxon>Pentapetalae</taxon>
        <taxon>asterids</taxon>
        <taxon>lamiids</taxon>
        <taxon>Boraginales</taxon>
        <taxon>Boraginaceae</taxon>
        <taxon>Boraginoideae</taxon>
        <taxon>Lithospermeae</taxon>
        <taxon>Lithospermum</taxon>
    </lineage>
</organism>
<proteinExistence type="predicted"/>
<evidence type="ECO:0008006" key="3">
    <source>
        <dbReference type="Google" id="ProtNLM"/>
    </source>
</evidence>
<keyword evidence="2" id="KW-1185">Reference proteome</keyword>
<dbReference type="Proteomes" id="UP001454036">
    <property type="component" value="Unassembled WGS sequence"/>
</dbReference>
<name>A0AAV3PWS3_LITER</name>